<feature type="compositionally biased region" description="Basic and acidic residues" evidence="1">
    <location>
        <begin position="1"/>
        <end position="14"/>
    </location>
</feature>
<protein>
    <submittedName>
        <fullName evidence="2">FIG022979: MoxR-like ATPases</fullName>
    </submittedName>
</protein>
<feature type="compositionally biased region" description="Low complexity" evidence="1">
    <location>
        <begin position="163"/>
        <end position="178"/>
    </location>
</feature>
<feature type="compositionally biased region" description="Low complexity" evidence="1">
    <location>
        <begin position="295"/>
        <end position="304"/>
    </location>
</feature>
<sequence>GYGDDGGDRRRDVGGRVPASRGGGRGRGRQADGRAAGYAARGADLPDCRGPCAPGRGARPRQDDADPHDRGDAGPPVQPDPVHTGSDARRHHRHQYPGRGGARAARIPLPARPDLREPRPRRRNQPCHAEDPVGPAGGDAGSLGDGRQQHLPTGTTVLRVGDAEPAGDGGDLPAAGGATRPLPLQADRALPHGGGVRRDPVAHHHDHPAEGGQSDQRRAGGADGGAGARGADRLARPRLRRAPDPGDPPRQRHRARRRAQVCPLRREPARRAVDRPGGEDSRAARRAAQRRLRGCARAGRARPAPSDRPQLRGRGRGVDDRRGDRRGRGEDRGAGAQL</sequence>
<feature type="compositionally biased region" description="Basic and acidic residues" evidence="1">
    <location>
        <begin position="60"/>
        <end position="72"/>
    </location>
</feature>
<dbReference type="AlphaFoldDB" id="A0A6N3IPK7"/>
<evidence type="ECO:0000313" key="2">
    <source>
        <dbReference type="EMBL" id="CAA9590807.1"/>
    </source>
</evidence>
<feature type="compositionally biased region" description="Basic and acidic residues" evidence="1">
    <location>
        <begin position="264"/>
        <end position="283"/>
    </location>
</feature>
<feature type="region of interest" description="Disordered" evidence="1">
    <location>
        <begin position="1"/>
        <end position="338"/>
    </location>
</feature>
<dbReference type="EMBL" id="CADCWN010000418">
    <property type="protein sequence ID" value="CAA9590807.1"/>
    <property type="molecule type" value="Genomic_DNA"/>
</dbReference>
<gene>
    <name evidence="2" type="ORF">AVDCRST_MAG18-5203</name>
</gene>
<feature type="compositionally biased region" description="Basic and acidic residues" evidence="1">
    <location>
        <begin position="316"/>
        <end position="338"/>
    </location>
</feature>
<feature type="non-terminal residue" evidence="2">
    <location>
        <position position="1"/>
    </location>
</feature>
<name>A0A6N3IPK7_9BACT</name>
<accession>A0A6N3IPK7</accession>
<feature type="compositionally biased region" description="Gly residues" evidence="1">
    <location>
        <begin position="135"/>
        <end position="144"/>
    </location>
</feature>
<proteinExistence type="predicted"/>
<reference evidence="2" key="1">
    <citation type="submission" date="2020-02" db="EMBL/GenBank/DDBJ databases">
        <authorList>
            <person name="Meier V. D."/>
        </authorList>
    </citation>
    <scope>NUCLEOTIDE SEQUENCE</scope>
    <source>
        <strain evidence="2">AVDCRST_MAG18</strain>
    </source>
</reference>
<feature type="non-terminal residue" evidence="2">
    <location>
        <position position="338"/>
    </location>
</feature>
<feature type="compositionally biased region" description="Basic residues" evidence="1">
    <location>
        <begin position="284"/>
        <end position="294"/>
    </location>
</feature>
<organism evidence="2">
    <name type="scientific">uncultured Thermomicrobiales bacterium</name>
    <dbReference type="NCBI Taxonomy" id="1645740"/>
    <lineage>
        <taxon>Bacteria</taxon>
        <taxon>Pseudomonadati</taxon>
        <taxon>Thermomicrobiota</taxon>
        <taxon>Thermomicrobia</taxon>
        <taxon>Thermomicrobiales</taxon>
        <taxon>environmental samples</taxon>
    </lineage>
</organism>
<feature type="compositionally biased region" description="Basic and acidic residues" evidence="1">
    <location>
        <begin position="196"/>
        <end position="220"/>
    </location>
</feature>
<feature type="compositionally biased region" description="Basic and acidic residues" evidence="1">
    <location>
        <begin position="230"/>
        <end position="250"/>
    </location>
</feature>
<evidence type="ECO:0000256" key="1">
    <source>
        <dbReference type="SAM" id="MobiDB-lite"/>
    </source>
</evidence>
<feature type="compositionally biased region" description="Low complexity" evidence="1">
    <location>
        <begin position="33"/>
        <end position="43"/>
    </location>
</feature>